<reference evidence="3" key="1">
    <citation type="submission" date="2024-02" db="UniProtKB">
        <authorList>
            <consortium name="WormBaseParasite"/>
        </authorList>
    </citation>
    <scope>IDENTIFICATION</scope>
</reference>
<name>A0AAF5DJR2_STRER</name>
<evidence type="ECO:0000313" key="2">
    <source>
        <dbReference type="Proteomes" id="UP000035681"/>
    </source>
</evidence>
<dbReference type="Proteomes" id="UP000035681">
    <property type="component" value="Unplaced"/>
</dbReference>
<sequence>KLIIFNMGYFSDSEEDITTNGSSFERQNACIPASQSYSVAIDVPTDSCSDEPVEDEDNYLNKLTQRNNRKMLYTQRMVNKKRNYNSQSTGSFKNLNLPSELKVFFQDVGLEVFDSEEYFVCIKVSDPSLEYNDLVLKIKEYLNGINLEKFNNAVSSIIKLKNGSESLSILEVMSKPIKVNENFSNSFLQVLISIKQLQTRILQDVFKFFDRSASDDMVVKKACDIYLDLLKDVDEVYEQEQIYPTISNLNYDIFGISYRDEVVALIYKFINDCVLENDLYRNLMKWLRRNDLEEISNFRLALLESIKNVSADSTIIKSESLILIKNINSFDCKAAIEVINYTALSLTTDGNRNQILSFLLALKQNLNLDKFKASTEYDGIVCNMLNKIMMLVTNYGRIGINIVLSVLNNTNNTKITSADFGFISNVIEDELMDDNDENGTDSDSDEEEEFKVSPVKCRFTEFDYILSITTISEYLNTFFDNKKLIIKLMATQLEHHPDSFDETCKIINGLLKCEEFPLKNFESLMYIGEYFLKKNVPIVNEMGKFIFLEMFRNLCYDREKIVALLIDNMYGNNDVSYHALDTIYMIVKNCPFDFADYMDYYLERTTDYCIKFEPKCLRIYFKILSSLSISCSGEEAESKVFSIYERFDHFFESFDEKSFRAAILANIVCVCELIRRDPEKYSTEISRILEKLDNYSNYKPEYRAYYFLEFSLNLKSSHKKFLKESNELVEYMKKKVLPVIKDTYFECLENPLEYVTTEDGDLSPLFEGYNNVNAKYQMRHTVFLKRDFKNFGNLNVGMLNPLTPMIQFIYEVLRLLNNWKKQSEKSSLENLYFIFEANIDLHGISSMLEKKKLNDKEIFDLRKSIIFLLDYISNLLNTFADCRSSPEHNEILQKKYRLYVKLEHILSNIINSKYKVCMTFPPLLCNSYNTSKHSFVLFGTKKYGLQIKKKNLKSETDFDKCTIGNENMENANFGTLQYSRNTQTNFTKSDYKYIPFTKMSDYITPININVLIKCSDAFLESPYLLSTVLNSLNFTISRIENTFGNKKMSSFGISKSSKSVEPFFPYVDKQNKEYLKGLLSDCIIPMMKIFDYYKKNVNMEDLHSFYNIGEQSLQIIYRSIKFNNDKDDSNGVKNIEKKIFQFIANNIPELTGMDDDNTGMAILNYFFENEDFITSSSAMCVSVINMLYDFVNKDEVLRLKLAAKCLDLLDCPWPKNKNANSSTISYCKDVARILEVYFSLISPKYQIPAVIYIITKKLIFLAPVNEQNNLKETTFSLKLNYAKLAVTNPDDFCAFNAITQKSFSYVFNICFITINKSVQEFLTKNGDTRKNLDLWYLGVACLSKLISYINIPIFCTKAVLSTVVKEGKKFIDFINSNKSTFMSYINDRKIYYGHKERFEEIFEEIKKCYLMLVSHNNDFLKKLTGGGLKVFPKFVCAFESFERYFNRICKINSESVLLKAKKRGNNINDEPEKKKKKGPNKPLTTEDTENMEM</sequence>
<evidence type="ECO:0000313" key="3">
    <source>
        <dbReference type="WBParaSite" id="TCONS_00012945.p1"/>
    </source>
</evidence>
<dbReference type="AlphaFoldDB" id="A0AAF5DJR2"/>
<proteinExistence type="predicted"/>
<keyword evidence="2" id="KW-1185">Reference proteome</keyword>
<dbReference type="WBParaSite" id="TCONS_00012945.p1">
    <property type="protein sequence ID" value="TCONS_00012945.p1"/>
    <property type="gene ID" value="XLOC_008731"/>
</dbReference>
<protein>
    <submittedName>
        <fullName evidence="3">Uncharacterized protein</fullName>
    </submittedName>
</protein>
<organism evidence="2 3">
    <name type="scientific">Strongyloides stercoralis</name>
    <name type="common">Threadworm</name>
    <dbReference type="NCBI Taxonomy" id="6248"/>
    <lineage>
        <taxon>Eukaryota</taxon>
        <taxon>Metazoa</taxon>
        <taxon>Ecdysozoa</taxon>
        <taxon>Nematoda</taxon>
        <taxon>Chromadorea</taxon>
        <taxon>Rhabditida</taxon>
        <taxon>Tylenchina</taxon>
        <taxon>Panagrolaimomorpha</taxon>
        <taxon>Strongyloidoidea</taxon>
        <taxon>Strongyloididae</taxon>
        <taxon>Strongyloides</taxon>
    </lineage>
</organism>
<accession>A0AAF5DJR2</accession>
<feature type="region of interest" description="Disordered" evidence="1">
    <location>
        <begin position="1464"/>
        <end position="1493"/>
    </location>
</feature>
<evidence type="ECO:0000256" key="1">
    <source>
        <dbReference type="SAM" id="MobiDB-lite"/>
    </source>
</evidence>